<evidence type="ECO:0000256" key="3">
    <source>
        <dbReference type="ARBA" id="ARBA00022555"/>
    </source>
</evidence>
<evidence type="ECO:0000256" key="8">
    <source>
        <dbReference type="ARBA" id="ARBA00023274"/>
    </source>
</evidence>
<organism evidence="11 12">
    <name type="scientific">Hafnia alvei</name>
    <dbReference type="NCBI Taxonomy" id="569"/>
    <lineage>
        <taxon>Bacteria</taxon>
        <taxon>Pseudomonadati</taxon>
        <taxon>Pseudomonadota</taxon>
        <taxon>Gammaproteobacteria</taxon>
        <taxon>Enterobacterales</taxon>
        <taxon>Hafniaceae</taxon>
        <taxon>Hafnia</taxon>
    </lineage>
</organism>
<evidence type="ECO:0000256" key="10">
    <source>
        <dbReference type="RuleBase" id="RU000659"/>
    </source>
</evidence>
<keyword evidence="5" id="KW-0810">Translation regulation</keyword>
<dbReference type="InterPro" id="IPR005878">
    <property type="entry name" value="Ribosom_uL1_bac-type"/>
</dbReference>
<dbReference type="Pfam" id="PF00687">
    <property type="entry name" value="Ribosomal_L1"/>
    <property type="match status" value="1"/>
</dbReference>
<dbReference type="PROSITE" id="PS01199">
    <property type="entry name" value="RIBOSOMAL_L1"/>
    <property type="match status" value="1"/>
</dbReference>
<keyword evidence="4" id="KW-0699">rRNA-binding</keyword>
<dbReference type="GO" id="GO:0022625">
    <property type="term" value="C:cytosolic large ribosomal subunit"/>
    <property type="evidence" value="ECO:0007669"/>
    <property type="project" value="TreeGrafter"/>
</dbReference>
<gene>
    <name evidence="11" type="primary">rplA</name>
    <name evidence="11" type="ORF">NCTC8105_00314</name>
</gene>
<dbReference type="GO" id="GO:0006417">
    <property type="term" value="P:regulation of translation"/>
    <property type="evidence" value="ECO:0007669"/>
    <property type="project" value="UniProtKB-KW"/>
</dbReference>
<evidence type="ECO:0000256" key="7">
    <source>
        <dbReference type="ARBA" id="ARBA00022980"/>
    </source>
</evidence>
<dbReference type="FunFam" id="3.40.50.790:FF:000001">
    <property type="entry name" value="50S ribosomal protein L1"/>
    <property type="match status" value="1"/>
</dbReference>
<dbReference type="SUPFAM" id="SSF56808">
    <property type="entry name" value="Ribosomal protein L1"/>
    <property type="match status" value="1"/>
</dbReference>
<dbReference type="InterPro" id="IPR023674">
    <property type="entry name" value="Ribosomal_uL1-like"/>
</dbReference>
<evidence type="ECO:0000256" key="2">
    <source>
        <dbReference type="ARBA" id="ARBA00022491"/>
    </source>
</evidence>
<dbReference type="Gene3D" id="6.10.20.140">
    <property type="entry name" value="50S ribosomal protein L1, Chain A, Domain 1"/>
    <property type="match status" value="1"/>
</dbReference>
<evidence type="ECO:0000256" key="9">
    <source>
        <dbReference type="ARBA" id="ARBA00059110"/>
    </source>
</evidence>
<dbReference type="CDD" id="cd00403">
    <property type="entry name" value="Ribosomal_L1"/>
    <property type="match status" value="1"/>
</dbReference>
<dbReference type="Proteomes" id="UP000254821">
    <property type="component" value="Unassembled WGS sequence"/>
</dbReference>
<protein>
    <recommendedName>
        <fullName evidence="10">Ribosomal protein</fullName>
    </recommendedName>
</protein>
<keyword evidence="7 10" id="KW-0689">Ribosomal protein</keyword>
<keyword evidence="2" id="KW-0678">Repressor</keyword>
<proteinExistence type="inferred from homology"/>
<dbReference type="GO" id="GO:0006412">
    <property type="term" value="P:translation"/>
    <property type="evidence" value="ECO:0007669"/>
    <property type="project" value="InterPro"/>
</dbReference>
<dbReference type="PANTHER" id="PTHR36427">
    <property type="entry name" value="54S RIBOSOMAL PROTEIN L1, MITOCHONDRIAL"/>
    <property type="match status" value="1"/>
</dbReference>
<reference evidence="11 12" key="1">
    <citation type="submission" date="2018-06" db="EMBL/GenBank/DDBJ databases">
        <authorList>
            <consortium name="Pathogen Informatics"/>
            <person name="Doyle S."/>
        </authorList>
    </citation>
    <scope>NUCLEOTIDE SEQUENCE [LARGE SCALE GENOMIC DNA]</scope>
    <source>
        <strain evidence="11 12">NCTC8105</strain>
    </source>
</reference>
<dbReference type="InterPro" id="IPR016095">
    <property type="entry name" value="Ribosomal_uL1_3-a/b-sand"/>
</dbReference>
<dbReference type="InterPro" id="IPR002143">
    <property type="entry name" value="Ribosomal_uL1"/>
</dbReference>
<dbReference type="InterPro" id="IPR028364">
    <property type="entry name" value="Ribosomal_uL1/biogenesis"/>
</dbReference>
<evidence type="ECO:0000313" key="11">
    <source>
        <dbReference type="EMBL" id="STQ78302.1"/>
    </source>
</evidence>
<name>A0A377PDP9_HAFAL</name>
<dbReference type="GO" id="GO:0000049">
    <property type="term" value="F:tRNA binding"/>
    <property type="evidence" value="ECO:0007669"/>
    <property type="project" value="UniProtKB-KW"/>
</dbReference>
<dbReference type="NCBIfam" id="TIGR01169">
    <property type="entry name" value="rplA_bact"/>
    <property type="match status" value="1"/>
</dbReference>
<keyword evidence="8 10" id="KW-0687">Ribonucleoprotein</keyword>
<dbReference type="EMBL" id="UGHP01000001">
    <property type="protein sequence ID" value="STQ78302.1"/>
    <property type="molecule type" value="Genomic_DNA"/>
</dbReference>
<comment type="function">
    <text evidence="9">Protein L1 is also a translational repressor protein, it controls the translation of the L11 operon by binding to its mRNA.</text>
</comment>
<comment type="similarity">
    <text evidence="1 10">Belongs to the universal ribosomal protein uL1 family.</text>
</comment>
<dbReference type="AlphaFoldDB" id="A0A377PDP9"/>
<dbReference type="PIRSF" id="PIRSF002155">
    <property type="entry name" value="Ribosomal_L1"/>
    <property type="match status" value="1"/>
</dbReference>
<sequence>MAKLTKRMRVIRDKVDVTKQYDITEAVALLKELATAKFVESVDVAVNLGIDARKSDQNVRGATVLPHGTGRSVRVAVFAQGANAEAAKAAGAELVGMEDLADQIKKGEMNFDVVIASPDAMRVVGQLGQVLGPRGLMPNPKVGTVTPNVAEAVKNAKAGQVRYRNDKNASFTAPSAKLISTLTS</sequence>
<evidence type="ECO:0000313" key="12">
    <source>
        <dbReference type="Proteomes" id="UP000254821"/>
    </source>
</evidence>
<evidence type="ECO:0000256" key="4">
    <source>
        <dbReference type="ARBA" id="ARBA00022730"/>
    </source>
</evidence>
<accession>A0A377PDP9</accession>
<dbReference type="GO" id="GO:0019843">
    <property type="term" value="F:rRNA binding"/>
    <property type="evidence" value="ECO:0007669"/>
    <property type="project" value="UniProtKB-KW"/>
</dbReference>
<dbReference type="InterPro" id="IPR023673">
    <property type="entry name" value="Ribosomal_uL1_CS"/>
</dbReference>
<evidence type="ECO:0000256" key="1">
    <source>
        <dbReference type="ARBA" id="ARBA00010531"/>
    </source>
</evidence>
<keyword evidence="3" id="KW-0820">tRNA-binding</keyword>
<evidence type="ECO:0000256" key="5">
    <source>
        <dbReference type="ARBA" id="ARBA00022845"/>
    </source>
</evidence>
<dbReference type="GO" id="GO:0003735">
    <property type="term" value="F:structural constituent of ribosome"/>
    <property type="evidence" value="ECO:0007669"/>
    <property type="project" value="InterPro"/>
</dbReference>
<keyword evidence="6" id="KW-0694">RNA-binding</keyword>
<evidence type="ECO:0000256" key="6">
    <source>
        <dbReference type="ARBA" id="ARBA00022884"/>
    </source>
</evidence>
<dbReference type="PANTHER" id="PTHR36427:SF3">
    <property type="entry name" value="LARGE RIBOSOMAL SUBUNIT PROTEIN UL1M"/>
    <property type="match status" value="1"/>
</dbReference>
<dbReference type="Gene3D" id="3.40.50.790">
    <property type="match status" value="1"/>
</dbReference>